<dbReference type="OrthoDB" id="9805821at2"/>
<dbReference type="PRINTS" id="PR00133">
    <property type="entry name" value="GLHYDRLASE3"/>
</dbReference>
<reference evidence="9 10" key="1">
    <citation type="submission" date="2018-04" db="EMBL/GenBank/DDBJ databases">
        <title>Genomic Encyclopedia of Type Strains, Phase IV (KMG-IV): sequencing the most valuable type-strain genomes for metagenomic binning, comparative biology and taxonomic classification.</title>
        <authorList>
            <person name="Goeker M."/>
        </authorList>
    </citation>
    <scope>NUCLEOTIDE SEQUENCE [LARGE SCALE GENOMIC DNA]</scope>
    <source>
        <strain evidence="9 10">DSM 28520</strain>
    </source>
</reference>
<accession>A0A2U1F494</accession>
<feature type="domain" description="Beta-lactamase-related" evidence="7">
    <location>
        <begin position="612"/>
        <end position="724"/>
    </location>
</feature>
<feature type="domain" description="Glycoside hydrolase family 3 N-terminal" evidence="8">
    <location>
        <begin position="65"/>
        <end position="379"/>
    </location>
</feature>
<dbReference type="GeneID" id="94551461"/>
<evidence type="ECO:0000259" key="7">
    <source>
        <dbReference type="Pfam" id="PF00144"/>
    </source>
</evidence>
<dbReference type="InterPro" id="IPR001764">
    <property type="entry name" value="Glyco_hydro_3_N"/>
</dbReference>
<keyword evidence="10" id="KW-1185">Reference proteome</keyword>
<dbReference type="PANTHER" id="PTHR30480:SF13">
    <property type="entry name" value="BETA-HEXOSAMINIDASE"/>
    <property type="match status" value="1"/>
</dbReference>
<evidence type="ECO:0000256" key="6">
    <source>
        <dbReference type="SAM" id="SignalP"/>
    </source>
</evidence>
<dbReference type="Pfam" id="PF00144">
    <property type="entry name" value="Beta-lactamase"/>
    <property type="match status" value="2"/>
</dbReference>
<keyword evidence="4 9" id="KW-0378">Hydrolase</keyword>
<comment type="catalytic activity">
    <reaction evidence="1">
        <text>Hydrolysis of terminal non-reducing N-acetyl-D-hexosamine residues in N-acetyl-beta-D-hexosaminides.</text>
        <dbReference type="EC" id="3.2.1.52"/>
    </reaction>
</comment>
<dbReference type="SUPFAM" id="SSF56601">
    <property type="entry name" value="beta-lactamase/transpeptidase-like"/>
    <property type="match status" value="1"/>
</dbReference>
<dbReference type="RefSeq" id="WP_116679994.1">
    <property type="nucleotide sequence ID" value="NZ_QEKY01000020.1"/>
</dbReference>
<gene>
    <name evidence="9" type="ORF">C7382_12020</name>
</gene>
<dbReference type="Gene3D" id="3.40.50.1700">
    <property type="entry name" value="Glycoside hydrolase family 3 C-terminal domain"/>
    <property type="match status" value="1"/>
</dbReference>
<name>A0A2U1F494_9PORP</name>
<dbReference type="InterPro" id="IPR012338">
    <property type="entry name" value="Beta-lactam/transpept-like"/>
</dbReference>
<dbReference type="PANTHER" id="PTHR30480">
    <property type="entry name" value="BETA-HEXOSAMINIDASE-RELATED"/>
    <property type="match status" value="1"/>
</dbReference>
<dbReference type="InterPro" id="IPR017853">
    <property type="entry name" value="GH"/>
</dbReference>
<dbReference type="GO" id="GO:0009254">
    <property type="term" value="P:peptidoglycan turnover"/>
    <property type="evidence" value="ECO:0007669"/>
    <property type="project" value="TreeGrafter"/>
</dbReference>
<dbReference type="Gene3D" id="3.20.20.300">
    <property type="entry name" value="Glycoside hydrolase, family 3, N-terminal domain"/>
    <property type="match status" value="1"/>
</dbReference>
<evidence type="ECO:0000259" key="8">
    <source>
        <dbReference type="Pfam" id="PF00933"/>
    </source>
</evidence>
<organism evidence="9 10">
    <name type="scientific">Porphyromonas loveana</name>
    <dbReference type="NCBI Taxonomy" id="1884669"/>
    <lineage>
        <taxon>Bacteria</taxon>
        <taxon>Pseudomonadati</taxon>
        <taxon>Bacteroidota</taxon>
        <taxon>Bacteroidia</taxon>
        <taxon>Bacteroidales</taxon>
        <taxon>Porphyromonadaceae</taxon>
        <taxon>Porphyromonas</taxon>
    </lineage>
</organism>
<dbReference type="SUPFAM" id="SSF51445">
    <property type="entry name" value="(Trans)glycosidases"/>
    <property type="match status" value="1"/>
</dbReference>
<evidence type="ECO:0000256" key="5">
    <source>
        <dbReference type="ARBA" id="ARBA00023295"/>
    </source>
</evidence>
<sequence>MKRFLSLSIFVVALAGLFSATAPTQTQRSPRPDKKSEGYPFLLFEGIKKEELSRWVDAQMKSMSVEQKVGQLIMPIVYPSTQADKMRQAEQLVRNCHIGGILFQKGSLSDQYTMTRRLQSAAPTPLLIALDGEWGLYMRLKDAPRFPRNMGLGQQKDNQLLYDYGREVARECRLMGIHINFAPVLDINNNSKNPVIGTRSFGDNPHQVAEKGIAYAQGLEDGGVMAVAKHFPGHGNTTEDSHKTLPTVFASRQELDKTELYPFREFFRARLSGVMTAHLNVPALESRQNTPSSLSYAICTDLLQKGMGFGGLIFTDGLAMEGAKVAGSQPISVRAILAGNDILLGPVDPNKAFTEVLGAVRSGTISSELLDSKCRKILSFKYALIIRPGLPQEESATRVVNQVNNREAKQMASKLWDASIYIQKNKKQLLPLRQESRVACVNLEAAATNTFTQAAGFSTKDCYAYVKGNSTARMRELLASLKRYDAVVVTVRQSQPDWAGEFLRQLTEQNATAIVFFSTPYAENRIRTAADKAQAIVMAYENTSEAALAAAGRIRGTTNNTVTPTQGSSAVEEGEADPTAYMMASPIAPPSVSSFEEGPQPPPPSITAMPKVDRIAQEALSRGAFPGCRVLAIHCNKIVYNKSFGTLDGSARGEKVSSSTIYDLASVTKVLATTPAVMLLIQEGKLKLTDQLGFLLPRFAHTDLSNITVQQLLLHEAGLRPSVSFYDALIDQSSLNGRLTGARQNPGWVQLDTNSWGNPFFAFRPELVSRTQNANYPLRFSTDLYLSEEVKNILLNTIASTPRCGVGNYKYSDLGFILLQQIVEKISGKSLDSFVEERIYQPIGANTLGYQPLNKFSASRIAPTQNDKFLRKSIIRGTVDDEAAACLGGVSGNAGLFGTAEDVARVLELFIQEGSYNGKQIIDRKVFRQFITTHGKGNRRSLGFDKGRASMADSASASTYGHTGFTGTCVWVDPDNELIFVFLSNRTYPNRLNKKLMTEGIRPKLHQAIYEALGIGV</sequence>
<dbReference type="InterPro" id="IPR050226">
    <property type="entry name" value="NagZ_Beta-hexosaminidase"/>
</dbReference>
<feature type="domain" description="Beta-lactamase-related" evidence="7">
    <location>
        <begin position="808"/>
        <end position="993"/>
    </location>
</feature>
<keyword evidence="5" id="KW-0326">Glycosidase</keyword>
<proteinExistence type="inferred from homology"/>
<evidence type="ECO:0000313" key="10">
    <source>
        <dbReference type="Proteomes" id="UP000245462"/>
    </source>
</evidence>
<evidence type="ECO:0000256" key="1">
    <source>
        <dbReference type="ARBA" id="ARBA00001231"/>
    </source>
</evidence>
<dbReference type="Pfam" id="PF00933">
    <property type="entry name" value="Glyco_hydro_3"/>
    <property type="match status" value="1"/>
</dbReference>
<dbReference type="AlphaFoldDB" id="A0A2U1F494"/>
<dbReference type="InterPro" id="IPR001466">
    <property type="entry name" value="Beta-lactam-related"/>
</dbReference>
<keyword evidence="6" id="KW-0732">Signal</keyword>
<evidence type="ECO:0000256" key="4">
    <source>
        <dbReference type="ARBA" id="ARBA00022801"/>
    </source>
</evidence>
<evidence type="ECO:0000313" key="9">
    <source>
        <dbReference type="EMBL" id="PVZ07003.1"/>
    </source>
</evidence>
<dbReference type="EMBL" id="QEKY01000020">
    <property type="protein sequence ID" value="PVZ07003.1"/>
    <property type="molecule type" value="Genomic_DNA"/>
</dbReference>
<dbReference type="GO" id="GO:0004563">
    <property type="term" value="F:beta-N-acetylhexosaminidase activity"/>
    <property type="evidence" value="ECO:0007669"/>
    <property type="project" value="UniProtKB-EC"/>
</dbReference>
<dbReference type="InterPro" id="IPR036962">
    <property type="entry name" value="Glyco_hydro_3_N_sf"/>
</dbReference>
<dbReference type="Proteomes" id="UP000245462">
    <property type="component" value="Unassembled WGS sequence"/>
</dbReference>
<protein>
    <recommendedName>
        <fullName evidence="3">beta-N-acetylhexosaminidase</fullName>
        <ecNumber evidence="3">3.2.1.52</ecNumber>
    </recommendedName>
</protein>
<comment type="caution">
    <text evidence="9">The sequence shown here is derived from an EMBL/GenBank/DDBJ whole genome shotgun (WGS) entry which is preliminary data.</text>
</comment>
<comment type="similarity">
    <text evidence="2">Belongs to the glycosyl hydrolase 3 family.</text>
</comment>
<evidence type="ECO:0000256" key="2">
    <source>
        <dbReference type="ARBA" id="ARBA00005336"/>
    </source>
</evidence>
<dbReference type="EC" id="3.2.1.52" evidence="3"/>
<feature type="signal peptide" evidence="6">
    <location>
        <begin position="1"/>
        <end position="22"/>
    </location>
</feature>
<dbReference type="GO" id="GO:0005975">
    <property type="term" value="P:carbohydrate metabolic process"/>
    <property type="evidence" value="ECO:0007669"/>
    <property type="project" value="InterPro"/>
</dbReference>
<feature type="chain" id="PRO_5015632726" description="beta-N-acetylhexosaminidase" evidence="6">
    <location>
        <begin position="23"/>
        <end position="1017"/>
    </location>
</feature>
<dbReference type="InterPro" id="IPR036881">
    <property type="entry name" value="Glyco_hydro_3_C_sf"/>
</dbReference>
<dbReference type="Gene3D" id="3.40.710.10">
    <property type="entry name" value="DD-peptidase/beta-lactamase superfamily"/>
    <property type="match status" value="1"/>
</dbReference>
<evidence type="ECO:0000256" key="3">
    <source>
        <dbReference type="ARBA" id="ARBA00012663"/>
    </source>
</evidence>